<dbReference type="STRING" id="1051890.A0A3N4LNE4"/>
<name>A0A3N4LNE4_9PEZI</name>
<sequence length="431" mass="47396">MPMLKRKTSPGSSEPHRQGKYPRLHSSDITESPSEVDILHADPSTLSPEQIAHQKSIVSQKIHHAYKVVARALKVGRGFERQRLGKKLKTAREAGDEGLAGRVEREMGVLKEVELEEVARGAVRKGLGKGVKGWMFFPVEELEVRERNGNGEEKGEKVIGEEMKKARNNVVAVLYNMKPVRQAVKAVFEMMREVAVSKWTPGNPGSDEEEEEEEEGKDEAEGEDENENEDDIHDKSQPTQTAPTTKLKCTLQTPILTKKSKSTVFTPSRTPSPAPASTEKISLPITKSTFLPSLMGGYISGSESDRNSYRPSKKGAAQKQRKNRMGQQARRALAEKKYKENARHIKLGLGSGNKEDPKRGGRGVRGVRGGGGFGRGGGGRFGGDGRDGGSKQVVERKKNTEGPLHPSWEAARKAKEAKAKAEFQGKKIKFD</sequence>
<evidence type="ECO:0000256" key="2">
    <source>
        <dbReference type="SAM" id="MobiDB-lite"/>
    </source>
</evidence>
<feature type="compositionally biased region" description="Basic and acidic residues" evidence="2">
    <location>
        <begin position="410"/>
        <end position="431"/>
    </location>
</feature>
<dbReference type="PANTHER" id="PTHR23325">
    <property type="entry name" value="SERUM RESPONSE FACTOR-BINDING"/>
    <property type="match status" value="1"/>
</dbReference>
<accession>A0A3N4LNE4</accession>
<feature type="compositionally biased region" description="Basic and acidic residues" evidence="2">
    <location>
        <begin position="332"/>
        <end position="343"/>
    </location>
</feature>
<dbReference type="OrthoDB" id="3364872at2759"/>
<dbReference type="GO" id="GO:0030686">
    <property type="term" value="C:90S preribosome"/>
    <property type="evidence" value="ECO:0007669"/>
    <property type="project" value="TreeGrafter"/>
</dbReference>
<feature type="region of interest" description="Disordered" evidence="2">
    <location>
        <begin position="198"/>
        <end position="431"/>
    </location>
</feature>
<dbReference type="GO" id="GO:0005634">
    <property type="term" value="C:nucleus"/>
    <property type="evidence" value="ECO:0007669"/>
    <property type="project" value="TreeGrafter"/>
</dbReference>
<dbReference type="GO" id="GO:0030490">
    <property type="term" value="P:maturation of SSU-rRNA"/>
    <property type="evidence" value="ECO:0007669"/>
    <property type="project" value="TreeGrafter"/>
</dbReference>
<dbReference type="InterPro" id="IPR015158">
    <property type="entry name" value="Bud22_dom"/>
</dbReference>
<evidence type="ECO:0000313" key="4">
    <source>
        <dbReference type="EMBL" id="RPB24437.1"/>
    </source>
</evidence>
<evidence type="ECO:0000259" key="3">
    <source>
        <dbReference type="Pfam" id="PF09073"/>
    </source>
</evidence>
<feature type="compositionally biased region" description="Acidic residues" evidence="2">
    <location>
        <begin position="206"/>
        <end position="231"/>
    </location>
</feature>
<feature type="compositionally biased region" description="Basic and acidic residues" evidence="2">
    <location>
        <begin position="383"/>
        <end position="400"/>
    </location>
</feature>
<feature type="compositionally biased region" description="Gly residues" evidence="2">
    <location>
        <begin position="363"/>
        <end position="382"/>
    </location>
</feature>
<gene>
    <name evidence="4" type="ORF">L211DRAFT_163466</name>
</gene>
<dbReference type="InterPro" id="IPR037393">
    <property type="entry name" value="Bud22/SRFB1"/>
</dbReference>
<dbReference type="Proteomes" id="UP000267821">
    <property type="component" value="Unassembled WGS sequence"/>
</dbReference>
<dbReference type="EMBL" id="ML121541">
    <property type="protein sequence ID" value="RPB24437.1"/>
    <property type="molecule type" value="Genomic_DNA"/>
</dbReference>
<proteinExistence type="predicted"/>
<evidence type="ECO:0000256" key="1">
    <source>
        <dbReference type="ARBA" id="ARBA00023054"/>
    </source>
</evidence>
<evidence type="ECO:0000313" key="5">
    <source>
        <dbReference type="Proteomes" id="UP000267821"/>
    </source>
</evidence>
<keyword evidence="5" id="KW-1185">Reference proteome</keyword>
<dbReference type="InParanoid" id="A0A3N4LNE4"/>
<keyword evidence="1" id="KW-0175">Coiled coil</keyword>
<dbReference type="Pfam" id="PF09073">
    <property type="entry name" value="BUD22"/>
    <property type="match status" value="1"/>
</dbReference>
<feature type="domain" description="Bud22" evidence="3">
    <location>
        <begin position="206"/>
        <end position="431"/>
    </location>
</feature>
<feature type="region of interest" description="Disordered" evidence="2">
    <location>
        <begin position="1"/>
        <end position="42"/>
    </location>
</feature>
<dbReference type="AlphaFoldDB" id="A0A3N4LNE4"/>
<feature type="compositionally biased region" description="Low complexity" evidence="2">
    <location>
        <begin position="266"/>
        <end position="278"/>
    </location>
</feature>
<protein>
    <submittedName>
        <fullName evidence="4">Bud-site selection protein</fullName>
    </submittedName>
</protein>
<dbReference type="PANTHER" id="PTHR23325:SF1">
    <property type="entry name" value="SERUM RESPONSE FACTOR-BINDING PROTEIN 1"/>
    <property type="match status" value="1"/>
</dbReference>
<organism evidence="4 5">
    <name type="scientific">Terfezia boudieri ATCC MYA-4762</name>
    <dbReference type="NCBI Taxonomy" id="1051890"/>
    <lineage>
        <taxon>Eukaryota</taxon>
        <taxon>Fungi</taxon>
        <taxon>Dikarya</taxon>
        <taxon>Ascomycota</taxon>
        <taxon>Pezizomycotina</taxon>
        <taxon>Pezizomycetes</taxon>
        <taxon>Pezizales</taxon>
        <taxon>Pezizaceae</taxon>
        <taxon>Terfezia</taxon>
    </lineage>
</organism>
<reference evidence="4 5" key="1">
    <citation type="journal article" date="2018" name="Nat. Ecol. Evol.">
        <title>Pezizomycetes genomes reveal the molecular basis of ectomycorrhizal truffle lifestyle.</title>
        <authorList>
            <person name="Murat C."/>
            <person name="Payen T."/>
            <person name="Noel B."/>
            <person name="Kuo A."/>
            <person name="Morin E."/>
            <person name="Chen J."/>
            <person name="Kohler A."/>
            <person name="Krizsan K."/>
            <person name="Balestrini R."/>
            <person name="Da Silva C."/>
            <person name="Montanini B."/>
            <person name="Hainaut M."/>
            <person name="Levati E."/>
            <person name="Barry K.W."/>
            <person name="Belfiori B."/>
            <person name="Cichocki N."/>
            <person name="Clum A."/>
            <person name="Dockter R.B."/>
            <person name="Fauchery L."/>
            <person name="Guy J."/>
            <person name="Iotti M."/>
            <person name="Le Tacon F."/>
            <person name="Lindquist E.A."/>
            <person name="Lipzen A."/>
            <person name="Malagnac F."/>
            <person name="Mello A."/>
            <person name="Molinier V."/>
            <person name="Miyauchi S."/>
            <person name="Poulain J."/>
            <person name="Riccioni C."/>
            <person name="Rubini A."/>
            <person name="Sitrit Y."/>
            <person name="Splivallo R."/>
            <person name="Traeger S."/>
            <person name="Wang M."/>
            <person name="Zifcakova L."/>
            <person name="Wipf D."/>
            <person name="Zambonelli A."/>
            <person name="Paolocci F."/>
            <person name="Nowrousian M."/>
            <person name="Ottonello S."/>
            <person name="Baldrian P."/>
            <person name="Spatafora J.W."/>
            <person name="Henrissat B."/>
            <person name="Nagy L.G."/>
            <person name="Aury J.M."/>
            <person name="Wincker P."/>
            <person name="Grigoriev I.V."/>
            <person name="Bonfante P."/>
            <person name="Martin F.M."/>
        </authorList>
    </citation>
    <scope>NUCLEOTIDE SEQUENCE [LARGE SCALE GENOMIC DNA]</scope>
    <source>
        <strain evidence="4 5">ATCC MYA-4762</strain>
    </source>
</reference>